<dbReference type="PANTHER" id="PTHR10605:SF65">
    <property type="entry name" value="GH20068P"/>
    <property type="match status" value="1"/>
</dbReference>
<dbReference type="GeneID" id="102801460"/>
<gene>
    <name evidence="6" type="primary">LOC102801460</name>
</gene>
<keyword evidence="1" id="KW-0808">Transferase</keyword>
<keyword evidence="3" id="KW-0812">Transmembrane</keyword>
<dbReference type="PROSITE" id="PS51257">
    <property type="entry name" value="PROKAR_LIPOPROTEIN"/>
    <property type="match status" value="1"/>
</dbReference>
<organism evidence="5 6">
    <name type="scientific">Saccoglossus kowalevskii</name>
    <name type="common">Acorn worm</name>
    <dbReference type="NCBI Taxonomy" id="10224"/>
    <lineage>
        <taxon>Eukaryota</taxon>
        <taxon>Metazoa</taxon>
        <taxon>Hemichordata</taxon>
        <taxon>Enteropneusta</taxon>
        <taxon>Harrimaniidae</taxon>
        <taxon>Saccoglossus</taxon>
    </lineage>
</organism>
<dbReference type="Proteomes" id="UP000694865">
    <property type="component" value="Unplaced"/>
</dbReference>
<evidence type="ECO:0000313" key="6">
    <source>
        <dbReference type="RefSeq" id="XP_006812230.1"/>
    </source>
</evidence>
<dbReference type="InterPro" id="IPR037359">
    <property type="entry name" value="NST/OST"/>
</dbReference>
<dbReference type="Pfam" id="PF00685">
    <property type="entry name" value="Sulfotransfer_1"/>
    <property type="match status" value="1"/>
</dbReference>
<dbReference type="RefSeq" id="XP_006812230.1">
    <property type="nucleotide sequence ID" value="XM_006812167.1"/>
</dbReference>
<keyword evidence="3" id="KW-0472">Membrane</keyword>
<protein>
    <submittedName>
        <fullName evidence="6">Heparan sulfate glucosamine 3-O-sulfotransferase 3B1-like</fullName>
    </submittedName>
</protein>
<proteinExistence type="predicted"/>
<reference evidence="6" key="1">
    <citation type="submission" date="2025-08" db="UniProtKB">
        <authorList>
            <consortium name="RefSeq"/>
        </authorList>
    </citation>
    <scope>IDENTIFICATION</scope>
    <source>
        <tissue evidence="6">Testes</tissue>
    </source>
</reference>
<sequence>MFNRYLSRYASTPIFTIVGCVIILFVYNHVSLKPCRTDDKFLKNALPVVTTVYTTRPRTTAQTGDGYLPIDVPWTAAHNKDDYVKAKFDKSCYTATLPFHIPKALRNDSELHERDCVQRVPRAIIPGIRKCGTAALQHFLTVHPYITGPILEVHFFDSKGKYNTNGDSEPSYGWYKQQMPYTTVEEIGIEKTPAYVFRPPDLPRRVAEEMPPETVFIVTLCDPVRRAVSDYLEYNRKKTGTEEMMGLHKYVGETFESSVIRNGYLDQLNEFVDMGIYLKHLLRWLDHIPMNRLHVVDGGILAEDPALELRKIETFLGVPHFFRREHFYRNESRGLQCMSFPSTQHCLPLNKGRVHPDVALDVFKQLCDFYRPYNLALENLFRQKFTWTEIC</sequence>
<dbReference type="PANTHER" id="PTHR10605">
    <property type="entry name" value="HEPARAN SULFATE SULFOTRANSFERASE"/>
    <property type="match status" value="1"/>
</dbReference>
<evidence type="ECO:0000313" key="5">
    <source>
        <dbReference type="Proteomes" id="UP000694865"/>
    </source>
</evidence>
<dbReference type="InterPro" id="IPR027417">
    <property type="entry name" value="P-loop_NTPase"/>
</dbReference>
<dbReference type="Gene3D" id="3.40.50.300">
    <property type="entry name" value="P-loop containing nucleotide triphosphate hydrolases"/>
    <property type="match status" value="1"/>
</dbReference>
<evidence type="ECO:0000256" key="1">
    <source>
        <dbReference type="ARBA" id="ARBA00022679"/>
    </source>
</evidence>
<evidence type="ECO:0000256" key="3">
    <source>
        <dbReference type="SAM" id="Phobius"/>
    </source>
</evidence>
<evidence type="ECO:0000256" key="2">
    <source>
        <dbReference type="ARBA" id="ARBA00023180"/>
    </source>
</evidence>
<feature type="domain" description="Sulfotransferase" evidence="4">
    <location>
        <begin position="122"/>
        <end position="341"/>
    </location>
</feature>
<feature type="transmembrane region" description="Helical" evidence="3">
    <location>
        <begin position="12"/>
        <end position="30"/>
    </location>
</feature>
<evidence type="ECO:0000259" key="4">
    <source>
        <dbReference type="Pfam" id="PF00685"/>
    </source>
</evidence>
<keyword evidence="3" id="KW-1133">Transmembrane helix</keyword>
<accession>A0ABM0LWT9</accession>
<keyword evidence="2" id="KW-0325">Glycoprotein</keyword>
<name>A0ABM0LWT9_SACKO</name>
<dbReference type="SUPFAM" id="SSF52540">
    <property type="entry name" value="P-loop containing nucleoside triphosphate hydrolases"/>
    <property type="match status" value="1"/>
</dbReference>
<dbReference type="InterPro" id="IPR000863">
    <property type="entry name" value="Sulfotransferase_dom"/>
</dbReference>
<keyword evidence="5" id="KW-1185">Reference proteome</keyword>